<keyword evidence="3" id="KW-1185">Reference proteome</keyword>
<dbReference type="InterPro" id="IPR016181">
    <property type="entry name" value="Acyl_CoA_acyltransferase"/>
</dbReference>
<sequence>MSDVTIFHLEMTHASQLNAKSDAKGLIVTKAKLPQFEFNRFLYQFAGEAWEWTDKLGWSEQQWKSYSEDPHLHLYVAYFEGSPAGYFELQQQTNGQVEIMYFGLGVRFIGKGMGGYLLSEAIKQAWALPNTKRVWVHTCSLDHPSALKNYQARGFSLFKTETEQ</sequence>
<dbReference type="PROSITE" id="PS51186">
    <property type="entry name" value="GNAT"/>
    <property type="match status" value="1"/>
</dbReference>
<evidence type="ECO:0000259" key="1">
    <source>
        <dbReference type="PROSITE" id="PS51186"/>
    </source>
</evidence>
<dbReference type="Pfam" id="PF00583">
    <property type="entry name" value="Acetyltransf_1"/>
    <property type="match status" value="1"/>
</dbReference>
<feature type="domain" description="N-acetyltransferase" evidence="1">
    <location>
        <begin position="26"/>
        <end position="164"/>
    </location>
</feature>
<dbReference type="InterPro" id="IPR000182">
    <property type="entry name" value="GNAT_dom"/>
</dbReference>
<gene>
    <name evidence="2" type="ORF">SJ2017_2513</name>
</gene>
<organism evidence="2 3">
    <name type="scientific">Shewanella japonica</name>
    <dbReference type="NCBI Taxonomy" id="93973"/>
    <lineage>
        <taxon>Bacteria</taxon>
        <taxon>Pseudomonadati</taxon>
        <taxon>Pseudomonadota</taxon>
        <taxon>Gammaproteobacteria</taxon>
        <taxon>Alteromonadales</taxon>
        <taxon>Shewanellaceae</taxon>
        <taxon>Shewanella</taxon>
    </lineage>
</organism>
<dbReference type="Proteomes" id="UP000191820">
    <property type="component" value="Chromosome"/>
</dbReference>
<evidence type="ECO:0000313" key="3">
    <source>
        <dbReference type="Proteomes" id="UP000191820"/>
    </source>
</evidence>
<dbReference type="RefSeq" id="WP_080916012.1">
    <property type="nucleotide sequence ID" value="NZ_CP020472.1"/>
</dbReference>
<dbReference type="SUPFAM" id="SSF55729">
    <property type="entry name" value="Acyl-CoA N-acyltransferases (Nat)"/>
    <property type="match status" value="1"/>
</dbReference>
<protein>
    <submittedName>
        <fullName evidence="2">N-acetyltransferase</fullName>
    </submittedName>
</protein>
<proteinExistence type="predicted"/>
<dbReference type="Gene3D" id="3.40.630.30">
    <property type="match status" value="1"/>
</dbReference>
<evidence type="ECO:0000313" key="2">
    <source>
        <dbReference type="EMBL" id="ARD22803.1"/>
    </source>
</evidence>
<accession>A0ABM6JNC3</accession>
<name>A0ABM6JNC3_9GAMM</name>
<reference evidence="2 3" key="1">
    <citation type="submission" date="2017-03" db="EMBL/GenBank/DDBJ databases">
        <title>Genome sequencing of Shewanella japonica KCTC 22435.</title>
        <authorList>
            <person name="Kim K.M."/>
        </authorList>
    </citation>
    <scope>NUCLEOTIDE SEQUENCE [LARGE SCALE GENOMIC DNA]</scope>
    <source>
        <strain evidence="2 3">KCTC 22435</strain>
    </source>
</reference>
<dbReference type="EMBL" id="CP020472">
    <property type="protein sequence ID" value="ARD22803.1"/>
    <property type="molecule type" value="Genomic_DNA"/>
</dbReference>